<organism evidence="2 3">
    <name type="scientific">Candidatus Falkowbacteria bacterium RBG_13_39_14</name>
    <dbReference type="NCBI Taxonomy" id="1797985"/>
    <lineage>
        <taxon>Bacteria</taxon>
        <taxon>Candidatus Falkowiibacteriota</taxon>
    </lineage>
</organism>
<dbReference type="InterPro" id="IPR002831">
    <property type="entry name" value="Tscrpt_reg_TrmB_N"/>
</dbReference>
<protein>
    <recommendedName>
        <fullName evidence="1">Transcription regulator TrmB N-terminal domain-containing protein</fullName>
    </recommendedName>
</protein>
<dbReference type="STRING" id="1797985.A2Y83_01710"/>
<dbReference type="SUPFAM" id="SSF46785">
    <property type="entry name" value="Winged helix' DNA-binding domain"/>
    <property type="match status" value="1"/>
</dbReference>
<dbReference type="Pfam" id="PF01978">
    <property type="entry name" value="TrmB"/>
    <property type="match status" value="1"/>
</dbReference>
<name>A0A1F5S2L7_9BACT</name>
<evidence type="ECO:0000259" key="1">
    <source>
        <dbReference type="Pfam" id="PF01978"/>
    </source>
</evidence>
<reference evidence="2 3" key="1">
    <citation type="journal article" date="2016" name="Nat. Commun.">
        <title>Thousands of microbial genomes shed light on interconnected biogeochemical processes in an aquifer system.</title>
        <authorList>
            <person name="Anantharaman K."/>
            <person name="Brown C.T."/>
            <person name="Hug L.A."/>
            <person name="Sharon I."/>
            <person name="Castelle C.J."/>
            <person name="Probst A.J."/>
            <person name="Thomas B.C."/>
            <person name="Singh A."/>
            <person name="Wilkins M.J."/>
            <person name="Karaoz U."/>
            <person name="Brodie E.L."/>
            <person name="Williams K.H."/>
            <person name="Hubbard S.S."/>
            <person name="Banfield J.F."/>
        </authorList>
    </citation>
    <scope>NUCLEOTIDE SEQUENCE [LARGE SCALE GENOMIC DNA]</scope>
</reference>
<dbReference type="PANTHER" id="PTHR34293:SF1">
    <property type="entry name" value="HTH-TYPE TRANSCRIPTIONAL REGULATOR TRMBL2"/>
    <property type="match status" value="1"/>
</dbReference>
<dbReference type="Gene3D" id="1.10.10.10">
    <property type="entry name" value="Winged helix-like DNA-binding domain superfamily/Winged helix DNA-binding domain"/>
    <property type="match status" value="1"/>
</dbReference>
<sequence length="244" mass="28263">MQPALQKILTELGLTENEAAVYLAALSLGPSTILKIAKTAEIKRTTVYSVVESLKQKGLMNTELKGWKQLFVAENPEKLKHILELKRERLKNSLPDFMSLYNLKENEPFIKYYEGAESVKSIYEKTLKELRPREYFYGISNEENWLSADEKYFKNFIDRRSKLNIEVKLLLQDTESARVHQAHARANEKIKILPKGENLTSNLMLTPQRIVINQLKPAPLSIAIENKSIIRMQKEVFEILWKSI</sequence>
<dbReference type="InterPro" id="IPR036390">
    <property type="entry name" value="WH_DNA-bd_sf"/>
</dbReference>
<dbReference type="EMBL" id="MFFS01000076">
    <property type="protein sequence ID" value="OGF20940.1"/>
    <property type="molecule type" value="Genomic_DNA"/>
</dbReference>
<comment type="caution">
    <text evidence="2">The sequence shown here is derived from an EMBL/GenBank/DDBJ whole genome shotgun (WGS) entry which is preliminary data.</text>
</comment>
<dbReference type="AlphaFoldDB" id="A0A1F5S2L7"/>
<dbReference type="InterPro" id="IPR051797">
    <property type="entry name" value="TrmB-like"/>
</dbReference>
<proteinExistence type="predicted"/>
<accession>A0A1F5S2L7</accession>
<dbReference type="Proteomes" id="UP000178323">
    <property type="component" value="Unassembled WGS sequence"/>
</dbReference>
<dbReference type="PANTHER" id="PTHR34293">
    <property type="entry name" value="HTH-TYPE TRANSCRIPTIONAL REGULATOR TRMBL2"/>
    <property type="match status" value="1"/>
</dbReference>
<gene>
    <name evidence="2" type="ORF">A2Y83_01710</name>
</gene>
<feature type="domain" description="Transcription regulator TrmB N-terminal" evidence="1">
    <location>
        <begin position="9"/>
        <end position="76"/>
    </location>
</feature>
<dbReference type="InterPro" id="IPR036388">
    <property type="entry name" value="WH-like_DNA-bd_sf"/>
</dbReference>
<evidence type="ECO:0000313" key="3">
    <source>
        <dbReference type="Proteomes" id="UP000178323"/>
    </source>
</evidence>
<evidence type="ECO:0000313" key="2">
    <source>
        <dbReference type="EMBL" id="OGF20940.1"/>
    </source>
</evidence>